<dbReference type="InterPro" id="IPR051049">
    <property type="entry name" value="Dienelactone_hydrolase-like"/>
</dbReference>
<keyword evidence="3" id="KW-1185">Reference proteome</keyword>
<dbReference type="PANTHER" id="PTHR46623:SF6">
    <property type="entry name" value="ALPHA_BETA-HYDROLASES SUPERFAMILY PROTEIN"/>
    <property type="match status" value="1"/>
</dbReference>
<gene>
    <name evidence="2" type="ORF">GK091_23850</name>
</gene>
<comment type="caution">
    <text evidence="2">The sequence shown here is derived from an EMBL/GenBank/DDBJ whole genome shotgun (WGS) entry which is preliminary data.</text>
</comment>
<protein>
    <submittedName>
        <fullName evidence="2">Dienelactone hydrolase family protein</fullName>
    </submittedName>
</protein>
<sequence length="290" mass="31702">MDQRIINLFDEYTHKPLKRDDFLKRLAKLTGGMAAAMAVLPLLEINYAQAETVAHQDDRIKTESITYPGVDTTMKGYLARPAAAGKYPAVVVIHENRGLNPHIEDVTRRLALAGFLALAPDALSASGGTPADNRSDGSDQIRDLFSKLDAQKTRENFVKALDYLKNRPDSTGKLGAVGFCWGGAMANQLAVHDSDLKAAVPFYGRQPDAADVPKIKAAMQLHYGGLDERVNAGIPAYEEALKKSGVPYELYVYEGAQHAFHNDTAPTRYNEAAAKLAWSRTVTFLKAKLV</sequence>
<dbReference type="Pfam" id="PF01738">
    <property type="entry name" value="DLH"/>
    <property type="match status" value="1"/>
</dbReference>
<dbReference type="InterPro" id="IPR029058">
    <property type="entry name" value="AB_hydrolase_fold"/>
</dbReference>
<dbReference type="AlphaFoldDB" id="A0A6M0IR03"/>
<evidence type="ECO:0000313" key="2">
    <source>
        <dbReference type="EMBL" id="NEU69935.1"/>
    </source>
</evidence>
<dbReference type="SUPFAM" id="SSF53474">
    <property type="entry name" value="alpha/beta-Hydrolases"/>
    <property type="match status" value="1"/>
</dbReference>
<proteinExistence type="predicted"/>
<evidence type="ECO:0000313" key="3">
    <source>
        <dbReference type="Proteomes" id="UP000477386"/>
    </source>
</evidence>
<dbReference type="PANTHER" id="PTHR46623">
    <property type="entry name" value="CARBOXYMETHYLENEBUTENOLIDASE-RELATED"/>
    <property type="match status" value="1"/>
</dbReference>
<accession>A0A6M0IR03</accession>
<name>A0A6M0IR03_9BACT</name>
<reference evidence="2 3" key="1">
    <citation type="submission" date="2020-02" db="EMBL/GenBank/DDBJ databases">
        <title>Draft genome sequence of two Spirosoma agri KCTC 52727 and Spirosoma terrae KCTC 52035.</title>
        <authorList>
            <person name="Rojas J."/>
            <person name="Ambika Manirajan B."/>
            <person name="Ratering S."/>
            <person name="Suarez C."/>
            <person name="Schnell S."/>
        </authorList>
    </citation>
    <scope>NUCLEOTIDE SEQUENCE [LARGE SCALE GENOMIC DNA]</scope>
    <source>
        <strain evidence="2 3">KCTC 52727</strain>
    </source>
</reference>
<dbReference type="EMBL" id="JAAGNZ010000002">
    <property type="protein sequence ID" value="NEU69935.1"/>
    <property type="molecule type" value="Genomic_DNA"/>
</dbReference>
<dbReference type="Proteomes" id="UP000477386">
    <property type="component" value="Unassembled WGS sequence"/>
</dbReference>
<dbReference type="Gene3D" id="3.40.50.1820">
    <property type="entry name" value="alpha/beta hydrolase"/>
    <property type="match status" value="1"/>
</dbReference>
<feature type="domain" description="Dienelactone hydrolase" evidence="1">
    <location>
        <begin position="74"/>
        <end position="287"/>
    </location>
</feature>
<dbReference type="InterPro" id="IPR002925">
    <property type="entry name" value="Dienelactn_hydro"/>
</dbReference>
<dbReference type="RefSeq" id="WP_164042740.1">
    <property type="nucleotide sequence ID" value="NZ_JAAGNZ010000002.1"/>
</dbReference>
<dbReference type="GO" id="GO:0016787">
    <property type="term" value="F:hydrolase activity"/>
    <property type="evidence" value="ECO:0007669"/>
    <property type="project" value="UniProtKB-KW"/>
</dbReference>
<keyword evidence="2" id="KW-0378">Hydrolase</keyword>
<evidence type="ECO:0000259" key="1">
    <source>
        <dbReference type="Pfam" id="PF01738"/>
    </source>
</evidence>
<organism evidence="2 3">
    <name type="scientific">Spirosoma agri</name>
    <dbReference type="NCBI Taxonomy" id="1987381"/>
    <lineage>
        <taxon>Bacteria</taxon>
        <taxon>Pseudomonadati</taxon>
        <taxon>Bacteroidota</taxon>
        <taxon>Cytophagia</taxon>
        <taxon>Cytophagales</taxon>
        <taxon>Cytophagaceae</taxon>
        <taxon>Spirosoma</taxon>
    </lineage>
</organism>